<sequence length="200" mass="22521">MAALLSANIEASCAICGAPPYPECPHEGERLQLAFDQALARWTGMQLLRDWVLNQSRNTILTTFSSLRAARHTQHTSYLSSLPCYTLYQRYAGSPPLPPAQLATLHAQIQHANTLFQQGVDEDWRRCCLEYPKVLDFYFGMVEVRFPAEVGGEGTGGGREQRRVKGRRESVEAGGRGKKERRRSRGRTPPVAPMVVHRRR</sequence>
<dbReference type="OrthoDB" id="5409477at2759"/>
<feature type="region of interest" description="Disordered" evidence="1">
    <location>
        <begin position="150"/>
        <end position="200"/>
    </location>
</feature>
<dbReference type="AlphaFoldDB" id="A0A4U0UFY4"/>
<evidence type="ECO:0000256" key="1">
    <source>
        <dbReference type="SAM" id="MobiDB-lite"/>
    </source>
</evidence>
<gene>
    <name evidence="2" type="ORF">B0A54_14203</name>
</gene>
<dbReference type="EMBL" id="NAJP01000080">
    <property type="protein sequence ID" value="TKA34500.1"/>
    <property type="molecule type" value="Genomic_DNA"/>
</dbReference>
<organism evidence="2 3">
    <name type="scientific">Friedmanniomyces endolithicus</name>
    <dbReference type="NCBI Taxonomy" id="329885"/>
    <lineage>
        <taxon>Eukaryota</taxon>
        <taxon>Fungi</taxon>
        <taxon>Dikarya</taxon>
        <taxon>Ascomycota</taxon>
        <taxon>Pezizomycotina</taxon>
        <taxon>Dothideomycetes</taxon>
        <taxon>Dothideomycetidae</taxon>
        <taxon>Mycosphaerellales</taxon>
        <taxon>Teratosphaeriaceae</taxon>
        <taxon>Friedmanniomyces</taxon>
    </lineage>
</organism>
<evidence type="ECO:0000313" key="3">
    <source>
        <dbReference type="Proteomes" id="UP000310066"/>
    </source>
</evidence>
<evidence type="ECO:0000313" key="2">
    <source>
        <dbReference type="EMBL" id="TKA34500.1"/>
    </source>
</evidence>
<protein>
    <submittedName>
        <fullName evidence="2">Uncharacterized protein</fullName>
    </submittedName>
</protein>
<name>A0A4U0UFY4_9PEZI</name>
<reference evidence="2 3" key="1">
    <citation type="submission" date="2017-03" db="EMBL/GenBank/DDBJ databases">
        <title>Genomes of endolithic fungi from Antarctica.</title>
        <authorList>
            <person name="Coleine C."/>
            <person name="Masonjones S."/>
            <person name="Stajich J.E."/>
        </authorList>
    </citation>
    <scope>NUCLEOTIDE SEQUENCE [LARGE SCALE GENOMIC DNA]</scope>
    <source>
        <strain evidence="2 3">CCFEE 5311</strain>
    </source>
</reference>
<proteinExistence type="predicted"/>
<comment type="caution">
    <text evidence="2">The sequence shown here is derived from an EMBL/GenBank/DDBJ whole genome shotgun (WGS) entry which is preliminary data.</text>
</comment>
<dbReference type="Proteomes" id="UP000310066">
    <property type="component" value="Unassembled WGS sequence"/>
</dbReference>
<accession>A0A4U0UFY4</accession>
<feature type="compositionally biased region" description="Basic and acidic residues" evidence="1">
    <location>
        <begin position="159"/>
        <end position="177"/>
    </location>
</feature>